<comment type="caution">
    <text evidence="17">The sequence shown here is derived from an EMBL/GenBank/DDBJ whole genome shotgun (WGS) entry which is preliminary data.</text>
</comment>
<feature type="compositionally biased region" description="Polar residues" evidence="13">
    <location>
        <begin position="500"/>
        <end position="519"/>
    </location>
</feature>
<organism evidence="17 18">
    <name type="scientific">Coniochaeta hoffmannii</name>
    <dbReference type="NCBI Taxonomy" id="91930"/>
    <lineage>
        <taxon>Eukaryota</taxon>
        <taxon>Fungi</taxon>
        <taxon>Dikarya</taxon>
        <taxon>Ascomycota</taxon>
        <taxon>Pezizomycotina</taxon>
        <taxon>Sordariomycetes</taxon>
        <taxon>Sordariomycetidae</taxon>
        <taxon>Coniochaetales</taxon>
        <taxon>Coniochaetaceae</taxon>
        <taxon>Coniochaeta</taxon>
    </lineage>
</organism>
<accession>A0AA38VD83</accession>
<dbReference type="GO" id="GO:0016020">
    <property type="term" value="C:membrane"/>
    <property type="evidence" value="ECO:0007669"/>
    <property type="project" value="UniProtKB-SubCell"/>
</dbReference>
<evidence type="ECO:0000313" key="17">
    <source>
        <dbReference type="EMBL" id="KAJ9131049.1"/>
    </source>
</evidence>
<feature type="region of interest" description="Disordered" evidence="13">
    <location>
        <begin position="470"/>
        <end position="519"/>
    </location>
</feature>
<feature type="transmembrane region" description="Helical" evidence="14">
    <location>
        <begin position="209"/>
        <end position="230"/>
    </location>
</feature>
<dbReference type="InterPro" id="IPR013083">
    <property type="entry name" value="Znf_RING/FYVE/PHD"/>
</dbReference>
<reference evidence="17" key="1">
    <citation type="submission" date="2022-07" db="EMBL/GenBank/DDBJ databases">
        <title>Fungi with potential for degradation of polypropylene.</title>
        <authorList>
            <person name="Gostincar C."/>
        </authorList>
    </citation>
    <scope>NUCLEOTIDE SEQUENCE</scope>
    <source>
        <strain evidence="17">EXF-13287</strain>
    </source>
</reference>
<evidence type="ECO:0000256" key="7">
    <source>
        <dbReference type="ARBA" id="ARBA00022771"/>
    </source>
</evidence>
<dbReference type="EC" id="2.3.2.27" evidence="3"/>
<evidence type="ECO:0000256" key="12">
    <source>
        <dbReference type="PROSITE-ProRule" id="PRU00175"/>
    </source>
</evidence>
<dbReference type="SUPFAM" id="SSF57850">
    <property type="entry name" value="RING/U-box"/>
    <property type="match status" value="1"/>
</dbReference>
<evidence type="ECO:0000256" key="11">
    <source>
        <dbReference type="ARBA" id="ARBA00023136"/>
    </source>
</evidence>
<feature type="chain" id="PRO_5041296920" description="RING-type E3 ubiquitin transferase" evidence="15">
    <location>
        <begin position="24"/>
        <end position="519"/>
    </location>
</feature>
<evidence type="ECO:0000313" key="18">
    <source>
        <dbReference type="Proteomes" id="UP001174691"/>
    </source>
</evidence>
<feature type="compositionally biased region" description="Basic and acidic residues" evidence="13">
    <location>
        <begin position="470"/>
        <end position="496"/>
    </location>
</feature>
<dbReference type="GO" id="GO:0008270">
    <property type="term" value="F:zinc ion binding"/>
    <property type="evidence" value="ECO:0007669"/>
    <property type="project" value="UniProtKB-KW"/>
</dbReference>
<keyword evidence="5 14" id="KW-0812">Transmembrane</keyword>
<feature type="signal peptide" evidence="15">
    <location>
        <begin position="1"/>
        <end position="23"/>
    </location>
</feature>
<keyword evidence="15" id="KW-0732">Signal</keyword>
<keyword evidence="8" id="KW-0833">Ubl conjugation pathway</keyword>
<proteinExistence type="predicted"/>
<keyword evidence="10 14" id="KW-1133">Transmembrane helix</keyword>
<name>A0AA38VD83_9PEZI</name>
<keyword evidence="11 14" id="KW-0472">Membrane</keyword>
<dbReference type="PANTHER" id="PTHR45977:SF4">
    <property type="entry name" value="RING-TYPE DOMAIN-CONTAINING PROTEIN"/>
    <property type="match status" value="1"/>
</dbReference>
<evidence type="ECO:0000256" key="4">
    <source>
        <dbReference type="ARBA" id="ARBA00022679"/>
    </source>
</evidence>
<dbReference type="GO" id="GO:0061630">
    <property type="term" value="F:ubiquitin protein ligase activity"/>
    <property type="evidence" value="ECO:0007669"/>
    <property type="project" value="UniProtKB-EC"/>
</dbReference>
<evidence type="ECO:0000256" key="1">
    <source>
        <dbReference type="ARBA" id="ARBA00000900"/>
    </source>
</evidence>
<dbReference type="Pfam" id="PF13639">
    <property type="entry name" value="zf-RING_2"/>
    <property type="match status" value="1"/>
</dbReference>
<keyword evidence="4" id="KW-0808">Transferase</keyword>
<comment type="catalytic activity">
    <reaction evidence="1">
        <text>S-ubiquitinyl-[E2 ubiquitin-conjugating enzyme]-L-cysteine + [acceptor protein]-L-lysine = [E2 ubiquitin-conjugating enzyme]-L-cysteine + N(6)-ubiquitinyl-[acceptor protein]-L-lysine.</text>
        <dbReference type="EC" id="2.3.2.27"/>
    </reaction>
</comment>
<comment type="subcellular location">
    <subcellularLocation>
        <location evidence="2">Membrane</location>
        <topology evidence="2">Multi-pass membrane protein</topology>
    </subcellularLocation>
</comment>
<evidence type="ECO:0000256" key="13">
    <source>
        <dbReference type="SAM" id="MobiDB-lite"/>
    </source>
</evidence>
<gene>
    <name evidence="17" type="ORF">NKR19_g9647</name>
</gene>
<evidence type="ECO:0000256" key="9">
    <source>
        <dbReference type="ARBA" id="ARBA00022833"/>
    </source>
</evidence>
<keyword evidence="6" id="KW-0479">Metal-binding</keyword>
<evidence type="ECO:0000256" key="6">
    <source>
        <dbReference type="ARBA" id="ARBA00022723"/>
    </source>
</evidence>
<protein>
    <recommendedName>
        <fullName evidence="3">RING-type E3 ubiquitin transferase</fullName>
        <ecNumber evidence="3">2.3.2.27</ecNumber>
    </recommendedName>
</protein>
<evidence type="ECO:0000256" key="8">
    <source>
        <dbReference type="ARBA" id="ARBA00022786"/>
    </source>
</evidence>
<dbReference type="SMART" id="SM00184">
    <property type="entry name" value="RING"/>
    <property type="match status" value="1"/>
</dbReference>
<evidence type="ECO:0000259" key="16">
    <source>
        <dbReference type="PROSITE" id="PS50089"/>
    </source>
</evidence>
<keyword evidence="9" id="KW-0862">Zinc</keyword>
<dbReference type="GO" id="GO:0006511">
    <property type="term" value="P:ubiquitin-dependent protein catabolic process"/>
    <property type="evidence" value="ECO:0007669"/>
    <property type="project" value="TreeGrafter"/>
</dbReference>
<dbReference type="PROSITE" id="PS50089">
    <property type="entry name" value="ZF_RING_2"/>
    <property type="match status" value="1"/>
</dbReference>
<sequence>MAPTRARTLLLALAATFSVSVSADDLLFSMNNLPETQKKYEMQLQLTAPDSGGVVPLTYGVVPLTAEAGLNQSQTGVNSIFVKGNLVWATTTSYINITSSDAIAYLCCDGTNSSYITPSDMFTTLMNNNPRAILLYSTQGNCCGVDNANLNYQTIYSMTDSNEARDALNSANAADDGVVQALITGNTTSSQQDTQDNTGGNNSAVAMSILYSITGLITLLFLIIIATGAIRAHRYPERYGPRSGYGSRPRQSRAKGLARAVLETIPIIKFGDTPPAKEDPALELESQSSIRAQQDMTMGTRLSAIPEEPQRSPAATGAVTGTNQDATMSTIPEKAEVGSTSHKGEDEHLGCSICTEDFKVGEDVRVLPCDHKFHPPCIDPWLINVSGTCPLCRLDLRPRNEAMADGTAVDGSNELPPPLEAEAGSSEQQTSHRNRRSSRLLDLHRLRHASVEERIEILRRHRSAQQEINHAEDHEGESAERHHRSKLSDKLRDKFRIRTRTQSPGRTSSTSPDAGPSTS</sequence>
<keyword evidence="7 12" id="KW-0863">Zinc-finger</keyword>
<feature type="region of interest" description="Disordered" evidence="13">
    <location>
        <begin position="406"/>
        <end position="441"/>
    </location>
</feature>
<evidence type="ECO:0000256" key="2">
    <source>
        <dbReference type="ARBA" id="ARBA00004141"/>
    </source>
</evidence>
<evidence type="ECO:0000256" key="5">
    <source>
        <dbReference type="ARBA" id="ARBA00022692"/>
    </source>
</evidence>
<evidence type="ECO:0000256" key="10">
    <source>
        <dbReference type="ARBA" id="ARBA00022989"/>
    </source>
</evidence>
<feature type="domain" description="RING-type" evidence="16">
    <location>
        <begin position="351"/>
        <end position="393"/>
    </location>
</feature>
<dbReference type="AlphaFoldDB" id="A0AA38VD83"/>
<dbReference type="GO" id="GO:0016567">
    <property type="term" value="P:protein ubiquitination"/>
    <property type="evidence" value="ECO:0007669"/>
    <property type="project" value="TreeGrafter"/>
</dbReference>
<evidence type="ECO:0000256" key="14">
    <source>
        <dbReference type="SAM" id="Phobius"/>
    </source>
</evidence>
<keyword evidence="18" id="KW-1185">Reference proteome</keyword>
<dbReference type="EMBL" id="JANBVN010000246">
    <property type="protein sequence ID" value="KAJ9131049.1"/>
    <property type="molecule type" value="Genomic_DNA"/>
</dbReference>
<dbReference type="Gene3D" id="3.30.40.10">
    <property type="entry name" value="Zinc/RING finger domain, C3HC4 (zinc finger)"/>
    <property type="match status" value="1"/>
</dbReference>
<evidence type="ECO:0000256" key="15">
    <source>
        <dbReference type="SAM" id="SignalP"/>
    </source>
</evidence>
<evidence type="ECO:0000256" key="3">
    <source>
        <dbReference type="ARBA" id="ARBA00012483"/>
    </source>
</evidence>
<dbReference type="CDD" id="cd16454">
    <property type="entry name" value="RING-H2_PA-TM-RING"/>
    <property type="match status" value="1"/>
</dbReference>
<dbReference type="InterPro" id="IPR001841">
    <property type="entry name" value="Znf_RING"/>
</dbReference>
<dbReference type="PANTHER" id="PTHR45977">
    <property type="entry name" value="TARGET OF ERK KINASE MPK-1"/>
    <property type="match status" value="1"/>
</dbReference>
<dbReference type="Proteomes" id="UP001174691">
    <property type="component" value="Unassembled WGS sequence"/>
</dbReference>